<feature type="region of interest" description="Disordered" evidence="1">
    <location>
        <begin position="4460"/>
        <end position="4482"/>
    </location>
</feature>
<gene>
    <name evidence="2" type="ORF">Enr13x_19910</name>
</gene>
<organism evidence="2 3">
    <name type="scientific">Stieleria neptunia</name>
    <dbReference type="NCBI Taxonomy" id="2527979"/>
    <lineage>
        <taxon>Bacteria</taxon>
        <taxon>Pseudomonadati</taxon>
        <taxon>Planctomycetota</taxon>
        <taxon>Planctomycetia</taxon>
        <taxon>Pirellulales</taxon>
        <taxon>Pirellulaceae</taxon>
        <taxon>Stieleria</taxon>
    </lineage>
</organism>
<protein>
    <submittedName>
        <fullName evidence="2">Uncharacterized protein</fullName>
    </submittedName>
</protein>
<keyword evidence="3" id="KW-1185">Reference proteome</keyword>
<evidence type="ECO:0000256" key="1">
    <source>
        <dbReference type="SAM" id="MobiDB-lite"/>
    </source>
</evidence>
<dbReference type="Proteomes" id="UP000319004">
    <property type="component" value="Chromosome"/>
</dbReference>
<dbReference type="Gene3D" id="2.160.20.10">
    <property type="entry name" value="Single-stranded right-handed beta-helix, Pectin lyase-like"/>
    <property type="match status" value="1"/>
</dbReference>
<feature type="region of interest" description="Disordered" evidence="1">
    <location>
        <begin position="4522"/>
        <end position="4587"/>
    </location>
</feature>
<evidence type="ECO:0000313" key="2">
    <source>
        <dbReference type="EMBL" id="QDV42148.1"/>
    </source>
</evidence>
<dbReference type="RefSeq" id="WP_145385809.1">
    <property type="nucleotide sequence ID" value="NZ_CP037423.1"/>
</dbReference>
<sequence>MKLPNWIRKLIGGRPPVRQRRIDRRREELFAELNVTRLETRRVLNGDGLASELVVDAGRDANDGHADAFHLQVDQDQVHVSVNGERVNSVSVDQVDSITIHGSGDDDSLVIDLGDGSLAEQQIRFDGGQGQDSVRIITAGHIESLIHAIDSPGVVDSEIRSAAGGSTFQFEGIEDLSQDLSVDRLTVQLGSDADRVTLDQSDVAGVSQLQVWQSIDPNIDSDSQFTMSFDDPNESLRIVSDIDGETDADHVDVKGLSDSFAASFVFQGDDNDSIVFSGETDWGGGDLSVTAGDVQLSSAVRTDQAEVNIVATEELTLSSTGSIVNHGGSVALSGPSIELDGSINASAGFVSLDAGEHGVAIVRGLIDVSSDETAGQGGVVHVLGFNVGLFDAAHIDASGSAGGGTVLIGGDYLGRGQVRNAYVTYVSQDSIVRADAIDNGHGGKVIVWADHTTRMHGTLSARGGGQGGDGGLIETSGKVSLDVAASAVNASSARGVAGTWLLDPLNVTIIDGSTIAIPTGTFSPSAGNTTIGDTNINTVLNLGTNVSITTDSGDAGDNTENGDVLLNADAEIVLNTGVTVTFAITAAGTIDLQGKITSSTGTLNVDLTANDNSGDQTDPNTAAGDVLVKNTVTTNGGTFTASGVNFDNTGGTITTSDGLVTLNHTGNITIDAAIDAGVGDVGMTTTGGNINGGGTVTAATLTLDASGGIGGGTTFHTDVDTLDLTTGGAGSAGDITLVEADGASLSVATAATAQAVQVTATIGNLTIGAAMGDSNDNITLTASAGDVDGGATVTANALVLSAGGGIGIGTAFSADAVTYSLTTSGADAAGDIHFSDTDTLNTNQITTLATSGTAQTVSLTAVTGHLTVGNAIGNTTDHLTLAATAGNVIGGATATAATLTVNAGLGIGIGTTLHTDSATLDLTSGGAAGAGNITVIEADAVNLAVSTAAMEQTVSVTVSSGDLTVGGAIGDADDNISLIASSGDIVGGAAIVTANTLTLNASGGIGIGTAVEADATSYNLATTGVGSDGDIALVDAGPFNTSQITTLSTAVSVQTVSLTATTGNLTLGTDIGNAIDNLTLVATAGDIVGDVATTATAATLTMNADGGIGVGTAVTADATSYSLTTNGTDAAGDITLIDIGPLNTNQVTALATNGSSEQTVSLTATTGNLTVGGAIGNSADNLTLISAAGNVDGGATATAATLTIDANAGIGINATFNSDADTLNLTSGGNASAGNITIIQADAADLSVTTDASKQTVDVTITTGNLTIDTAVGDANDDINLTASGGDVVGGAMVTADTLTVDASGGIGIGTALVTDANTLDLTTHGIDADGDITVVQADAANVMISTVVSAQTISITLSTGDFTVGGAIGDGADNLTFIASGGDIVGGGTVTADELTLNASGGIGIGTAVTANANVYSLTTSGAGAAGNITLIDTGALHTSQITTLTAAGSTQTIDLTATTGDLIVGGAIGHANDHLNLTALAGDIVGGGATATANTLTLDASGGIGIGTAVQANATSYSLTTAGAGNTGDIALVDTGAFNTNQITLLSTTASAQTVSLTAATGDLTIGADIGNLVDHLTLVATAGDIIGDVATTATAATLTMNAGGGIGIGVGNAVNVDATSYSLTTAGTNFAGDITLIDVGPLNTNQITTLATNGSSEQTVSLTATTGNLTVGGAIGNAADDLTLISAAGNVDGGATATAATLTIDADLGIGINATFNSDADTLNLTSGGNASAGDITIIEADTADLSVTTDASKQVIDVTITTGNLTIDAAVGDANDDINLTTSAGDVVGGATVTADTLTIDASGGIGIGTALDTDVNTLNLTTHGTDAAGDITVVQANAANLMIATDTSGQTISITLSTGDFTVGGAIGDGNDNLTFIASSGDIVGGGTVTANALTLNASGGIGIGTAVTANANTYDLTTNGAGALGNITLVDTGALNTSQITTLTAAGSTQTIDLTATTGDLTVGGAIGHANDHLNLTAVAGDIVGGGATATANILTLDANGGIGIGTAVQANATSYSLTTAGAGNTGDIALVDTGAFNTNQITLLSTAVSAQTVSLTAATGNLTIGADIGNAIDDLTLVASAGDIIGDVATTATAATLTMNAGGGIGIGVGNAVTVDATSYSLTTAGTNAAGNITLVDVGALDTSQITTLATDGPTAQTVSLTATIDDLTVDAAIGDATDHLTLIATAGDVEGGATATAATLTINAAGGIGIVTTFNSDADTLALTSAGVGVAGDITIIEADTANLSVATDASKQTIDVTITTGDLTIDAAVGDANDDINLTTSGGDVVGGALVTADTLTIDASGGIGIGTALDTDVNTLDLTTHGTDAAGDITVVQADAANLMIATDTSGQTISITLTTGDFTVGGAIGDGNDSLTFIASGGDIVGGGTVTADELTLNASGGIGIGTAVTANANTYDLTTNGTGALGDIRLVDTGALNTSQITTLTAAGSTQTIDLTATTGDLTVGGAIGHANDHLNLTAVAGDIVGGGATATANILTLDANGGIGIGTAVQANATSYSLTTAGAGNTGDIALVDTGAFNTNQITLLSTAVSAQTVSLTAATGNLTIGSDIGNAIDDLTLVATTGNIIGDVATTATAATLTMNAGGGIGVGVGNAVTVDATSYSLTTAGTDAAGDITLIDVGPLNTNQITTLATDGSSVQTVSLTAAMGNLTVGDAIGNAADNLTLISSAGNVVGGATVTAETLTVNANGGIGIGPVLETDANTLNLTTFGVDAAGNITVTQADAANLSVTTAASAQTIAVTLSTGDFTLGGTIGDANDSLIFQATTGDIIGGGTVTANDLTLSAGGGIGIGTAVTANAATYSLTTLGADAAGDITLVDTGAVNTDQITTLSTAGTAQTISLTATTGDLTVGAAIGNTIDHLTLIALDGDVVGGATATAATLTVNADDGIGIGVALDTNAAALNLTSGGTAGNGNITVINATALSTSGVTLATHSSPQTIDLTASTGDFTIDGDLGDSNDHLTLRADAGDIVGGAVVTADQLSLIAGGGIGIGIAVSADATSYDLTTTGNGASGNIRLIDTNSLSTSQVTLTTDVLSAQTVELTASTGNLLINQAIGNSIDSLTLNASVGDVVGGALATADQLRLSAGGGIGIGTAVTADANTYHLTSFGDAADGNITLFDNNALNTNQVTLVTDTSAQVVRLDALAGDLTVGGAIGNATDSLTLRTSAGSVNGGATVTAATLTVNSSEGIGTGVVLNTNVDTLDLTSGGSGAAGDIRVQELDATTYVVNTDASGQLIQLTQTTGDITIGGAIGDGADSLTFIATAGNIEGGGTVTANALMLQAGGGIGIGTEITANAASYALTTLGVGAAGNITLVDTNSLTTSQITTLSTGTTPQTISLTASLGDLTVDAAIGDAGDNLILNALVGNVEGGATATAANLTVDAGGGIGIGTQLSTNADSLNLITNGLNGLGDISVVEADAVDLSITTAGSAQTASVQVLNGNLTISNPIGDTNDDLTLITSGGDVVGGGIVTADTLTVNSSGGIGNGIPLQTDANTLDLTSAGIDAAGNISVVQADAANLSIATDTSGQMISVTLTTGDFTVGGAIGDGNDSLMFAASDGNINGGVGTVTANDLTLRAGGGIGITTAVTANAATYNLETQGVGANGNIELISTNSLNTAQVTLTTDASTQTVDLSVASGDLIVGGAIGDSMDHLNLNTTAGDIVGGGATVSAATLTIVSSDGIGVGTALNTDADSLILTTHGADGAGDITVIENDAVDLSINTAASAQTASVTVSNGDLTIGGPIGDSVDDLILITSNGDVVGGGSITADTLTVNSSGGIGIGSILLTNANTILLTSAGVNSAGNITVQDVGSADFMVATDISSQTIDLTTRTGDFNIGGAVGDANDNLRFTATMGNINGGGTVTSNSLTLRAGGGIGVGTPVRANAATYSLTTSAAGVAGNISLVDTGPLNTSQITVLSTDGSSQTVTLTSENSNLTVDSTIGDSNDDLTLIATSGDLVGGGVATADTLRLVAAGGIGIGTALVADATTYELSTTGFGAAGNIALVDQGAFNTSQLASLSTDASTQTISLTASASNLTVDAALTHANDNIELIASGGGVQNTGASVTANALSVDAMTGIGLDTTVTSLEAINRGSGDIQVIESDGITLLTVQQQSSGDVSISAGGTIAVSSGGRIPSSITSGSGSITLEAVGASSDLNVNGWITSGSGQIALRADDDLALDRVARVTTGSNDAVSVTISANDDGAGAGVLTLADSAVVATSKGQISGVLINASNPISGTQVGELLGGTQRNAQIDVTVNDPLGIGFAAEVDWLEGNPGDSDPLRRNPLEQNISTGGVGVNFQHSYDVAPNQGDINVTVALTSIADGSIVLTQHTTDLLDRPEFTTTVTLRVEGALLPFSAPLPEADSVDFVRTFEQIVVTTPATQRIVFVTPPLQFNNSVGSAVVTSQRYYVLRIVSFGAESEGEVKLWDSQPGREEYSLPDLEDPDSGEGFELSQLPELFKRLPDDRYRIYLIEGQTERLVLDFIIRDGQPIESQSDDQPGQPMDATESDADADADAEPPENPPAASVDRPAAGPTAVPAAGSIGRSNLSSVERLGSVPVVSTGGIVLAAGMGRRDTRRDTRRRRVASSQPERDRNHLSARRPASWR</sequence>
<dbReference type="OrthoDB" id="218680at2"/>
<feature type="compositionally biased region" description="Acidic residues" evidence="1">
    <location>
        <begin position="4538"/>
        <end position="4550"/>
    </location>
</feature>
<evidence type="ECO:0000313" key="3">
    <source>
        <dbReference type="Proteomes" id="UP000319004"/>
    </source>
</evidence>
<dbReference type="KEGG" id="snep:Enr13x_19910"/>
<dbReference type="EMBL" id="CP037423">
    <property type="protein sequence ID" value="QDV42148.1"/>
    <property type="molecule type" value="Genomic_DNA"/>
</dbReference>
<feature type="compositionally biased region" description="Low complexity" evidence="1">
    <location>
        <begin position="4562"/>
        <end position="4573"/>
    </location>
</feature>
<accession>A0A518HMT3</accession>
<proteinExistence type="predicted"/>
<reference evidence="2 3" key="1">
    <citation type="submission" date="2019-03" db="EMBL/GenBank/DDBJ databases">
        <title>Deep-cultivation of Planctomycetes and their phenomic and genomic characterization uncovers novel biology.</title>
        <authorList>
            <person name="Wiegand S."/>
            <person name="Jogler M."/>
            <person name="Boedeker C."/>
            <person name="Pinto D."/>
            <person name="Vollmers J."/>
            <person name="Rivas-Marin E."/>
            <person name="Kohn T."/>
            <person name="Peeters S.H."/>
            <person name="Heuer A."/>
            <person name="Rast P."/>
            <person name="Oberbeckmann S."/>
            <person name="Bunk B."/>
            <person name="Jeske O."/>
            <person name="Meyerdierks A."/>
            <person name="Storesund J.E."/>
            <person name="Kallscheuer N."/>
            <person name="Luecker S."/>
            <person name="Lage O.M."/>
            <person name="Pohl T."/>
            <person name="Merkel B.J."/>
            <person name="Hornburger P."/>
            <person name="Mueller R.-W."/>
            <person name="Bruemmer F."/>
            <person name="Labrenz M."/>
            <person name="Spormann A.M."/>
            <person name="Op den Camp H."/>
            <person name="Overmann J."/>
            <person name="Amann R."/>
            <person name="Jetten M.S.M."/>
            <person name="Mascher T."/>
            <person name="Medema M.H."/>
            <person name="Devos D.P."/>
            <person name="Kaster A.-K."/>
            <person name="Ovreas L."/>
            <person name="Rohde M."/>
            <person name="Galperin M.Y."/>
            <person name="Jogler C."/>
        </authorList>
    </citation>
    <scope>NUCLEOTIDE SEQUENCE [LARGE SCALE GENOMIC DNA]</scope>
    <source>
        <strain evidence="2 3">Enr13</strain>
    </source>
</reference>
<dbReference type="InterPro" id="IPR012334">
    <property type="entry name" value="Pectin_lyas_fold"/>
</dbReference>
<name>A0A518HMT3_9BACT</name>
<feature type="region of interest" description="Disordered" evidence="1">
    <location>
        <begin position="4602"/>
        <end position="4638"/>
    </location>
</feature>